<dbReference type="Proteomes" id="UP001642464">
    <property type="component" value="Unassembled WGS sequence"/>
</dbReference>
<dbReference type="InterPro" id="IPR007603">
    <property type="entry name" value="Choline_transptr-like"/>
</dbReference>
<protein>
    <recommendedName>
        <fullName evidence="6">Choline transporter-like protein</fullName>
    </recommendedName>
</protein>
<comment type="similarity">
    <text evidence="2 6">Belongs to the CTL (choline transporter-like) family.</text>
</comment>
<reference evidence="7 8" key="1">
    <citation type="submission" date="2024-02" db="EMBL/GenBank/DDBJ databases">
        <authorList>
            <person name="Chen Y."/>
            <person name="Shah S."/>
            <person name="Dougan E. K."/>
            <person name="Thang M."/>
            <person name="Chan C."/>
        </authorList>
    </citation>
    <scope>NUCLEOTIDE SEQUENCE [LARGE SCALE GENOMIC DNA]</scope>
</reference>
<organism evidence="7 8">
    <name type="scientific">Durusdinium trenchii</name>
    <dbReference type="NCBI Taxonomy" id="1381693"/>
    <lineage>
        <taxon>Eukaryota</taxon>
        <taxon>Sar</taxon>
        <taxon>Alveolata</taxon>
        <taxon>Dinophyceae</taxon>
        <taxon>Suessiales</taxon>
        <taxon>Symbiodiniaceae</taxon>
        <taxon>Durusdinium</taxon>
    </lineage>
</organism>
<keyword evidence="3" id="KW-0812">Transmembrane</keyword>
<comment type="function">
    <text evidence="6">Choline transporter.</text>
</comment>
<keyword evidence="5" id="KW-0472">Membrane</keyword>
<evidence type="ECO:0000256" key="5">
    <source>
        <dbReference type="ARBA" id="ARBA00023136"/>
    </source>
</evidence>
<comment type="subcellular location">
    <subcellularLocation>
        <location evidence="6">Cell membrane</location>
        <topology evidence="6">Multi-pass membrane protein</topology>
    </subcellularLocation>
    <subcellularLocation>
        <location evidence="1">Membrane</location>
        <topology evidence="1">Multi-pass membrane protein</topology>
    </subcellularLocation>
</comment>
<accession>A0ABP0QNE3</accession>
<gene>
    <name evidence="7" type="ORF">SCF082_LOCUS41872</name>
</gene>
<comment type="caution">
    <text evidence="7">The sequence shown here is derived from an EMBL/GenBank/DDBJ whole genome shotgun (WGS) entry which is preliminary data.</text>
</comment>
<feature type="non-terminal residue" evidence="7">
    <location>
        <position position="1"/>
    </location>
</feature>
<evidence type="ECO:0000313" key="8">
    <source>
        <dbReference type="Proteomes" id="UP001642464"/>
    </source>
</evidence>
<evidence type="ECO:0000313" key="7">
    <source>
        <dbReference type="EMBL" id="CAK9088671.1"/>
    </source>
</evidence>
<evidence type="ECO:0000256" key="3">
    <source>
        <dbReference type="ARBA" id="ARBA00022692"/>
    </source>
</evidence>
<name>A0ABP0QNE3_9DINO</name>
<keyword evidence="4" id="KW-1133">Transmembrane helix</keyword>
<dbReference type="Pfam" id="PF04515">
    <property type="entry name" value="Choline_transpo"/>
    <property type="match status" value="1"/>
</dbReference>
<evidence type="ECO:0000256" key="6">
    <source>
        <dbReference type="RuleBase" id="RU368066"/>
    </source>
</evidence>
<dbReference type="EMBL" id="CAXAMM010039740">
    <property type="protein sequence ID" value="CAK9088671.1"/>
    <property type="molecule type" value="Genomic_DNA"/>
</dbReference>
<sequence>RRPPSLLRSLRNFAAEVLEVVATWASKQAFVQIAISGCPFAAGAMRAGHLAAKAPAGFLMVEALSNVFQRACEFLLICMSLVVASCCGLEGVAGLGPVALSAYLAAESLLHPYSVATTTILHCCLLDQDSKQEGEVPLEAKELQKTMAEWGDDASFVQHYR</sequence>
<evidence type="ECO:0000256" key="2">
    <source>
        <dbReference type="ARBA" id="ARBA00007168"/>
    </source>
</evidence>
<proteinExistence type="inferred from homology"/>
<evidence type="ECO:0000256" key="1">
    <source>
        <dbReference type="ARBA" id="ARBA00004141"/>
    </source>
</evidence>
<evidence type="ECO:0000256" key="4">
    <source>
        <dbReference type="ARBA" id="ARBA00022989"/>
    </source>
</evidence>
<keyword evidence="8" id="KW-1185">Reference proteome</keyword>